<evidence type="ECO:0000256" key="5">
    <source>
        <dbReference type="ARBA" id="ARBA00037119"/>
    </source>
</evidence>
<dbReference type="GO" id="GO:0005093">
    <property type="term" value="F:Rab GDP-dissociation inhibitor activity"/>
    <property type="evidence" value="ECO:0007669"/>
    <property type="project" value="InterPro"/>
</dbReference>
<evidence type="ECO:0000313" key="8">
    <source>
        <dbReference type="Proteomes" id="UP001166674"/>
    </source>
</evidence>
<dbReference type="GO" id="GO:0005096">
    <property type="term" value="F:GTPase activator activity"/>
    <property type="evidence" value="ECO:0007669"/>
    <property type="project" value="UniProtKB-KW"/>
</dbReference>
<dbReference type="GO" id="GO:0005794">
    <property type="term" value="C:Golgi apparatus"/>
    <property type="evidence" value="ECO:0007669"/>
    <property type="project" value="UniProtKB-SubCell"/>
</dbReference>
<comment type="similarity">
    <text evidence="6">Belongs to the Rab GDI family.</text>
</comment>
<reference evidence="7" key="1">
    <citation type="submission" date="2020-03" db="EMBL/GenBank/DDBJ databases">
        <title>Studies in the Genomics of Life Span.</title>
        <authorList>
            <person name="Glass D."/>
        </authorList>
    </citation>
    <scope>NUCLEOTIDE SEQUENCE</scope>
    <source>
        <strain evidence="7">SUZIE</strain>
        <tissue evidence="7">Muscle</tissue>
    </source>
</reference>
<keyword evidence="4" id="KW-0333">Golgi apparatus</keyword>
<evidence type="ECO:0000313" key="7">
    <source>
        <dbReference type="EMBL" id="MBZ3885895.1"/>
    </source>
</evidence>
<dbReference type="PRINTS" id="PR00892">
    <property type="entry name" value="RABGDI"/>
</dbReference>
<comment type="function">
    <text evidence="5">Regulates the GDP/GTP exchange reaction of most Rab proteins by inhibiting the dissociation of GDP from them, and the subsequent binding of GTP to them. Promotes the dissociation of GDP-bound Rab proteins from the membrane and inhibits their activation. Promotes the dissociation of RAB1A, RAB3A, RAB5A and RAB10 from membranes.</text>
</comment>
<comment type="subcellular location">
    <subcellularLocation>
        <location evidence="1 6">Cytoplasm</location>
    </subcellularLocation>
    <subcellularLocation>
        <location evidence="2">Golgi apparatus</location>
        <location evidence="2">trans-Golgi network</location>
    </subcellularLocation>
</comment>
<name>A0AA41N8R3_SCICA</name>
<keyword evidence="6" id="KW-0343">GTPase activation</keyword>
<dbReference type="InterPro" id="IPR000806">
    <property type="entry name" value="RabGDI"/>
</dbReference>
<dbReference type="Gene3D" id="3.30.519.10">
    <property type="entry name" value="Guanine Nucleotide Dissociation Inhibitor, domain 2"/>
    <property type="match status" value="1"/>
</dbReference>
<dbReference type="FunFam" id="3.30.519.10:FF:000005">
    <property type="entry name" value="Rab GDP dissociation inhibitor"/>
    <property type="match status" value="1"/>
</dbReference>
<dbReference type="SUPFAM" id="SSF54373">
    <property type="entry name" value="FAD-linked reductases, C-terminal domain"/>
    <property type="match status" value="1"/>
</dbReference>
<dbReference type="PANTHER" id="PTHR11787:SF3">
    <property type="entry name" value="RAB GDP DISSOCIATION INHIBITOR ALPHA"/>
    <property type="match status" value="1"/>
</dbReference>
<protein>
    <recommendedName>
        <fullName evidence="6">Rab GDP dissociation inhibitor</fullName>
    </recommendedName>
</protein>
<organism evidence="7 8">
    <name type="scientific">Sciurus carolinensis</name>
    <name type="common">Eastern gray squirrel</name>
    <dbReference type="NCBI Taxonomy" id="30640"/>
    <lineage>
        <taxon>Eukaryota</taxon>
        <taxon>Metazoa</taxon>
        <taxon>Chordata</taxon>
        <taxon>Craniata</taxon>
        <taxon>Vertebrata</taxon>
        <taxon>Euteleostomi</taxon>
        <taxon>Mammalia</taxon>
        <taxon>Eutheria</taxon>
        <taxon>Euarchontoglires</taxon>
        <taxon>Glires</taxon>
        <taxon>Rodentia</taxon>
        <taxon>Sciuromorpha</taxon>
        <taxon>Sciuridae</taxon>
        <taxon>Sciurinae</taxon>
        <taxon>Sciurini</taxon>
        <taxon>Sciurus</taxon>
    </lineage>
</organism>
<evidence type="ECO:0000256" key="2">
    <source>
        <dbReference type="ARBA" id="ARBA00004601"/>
    </source>
</evidence>
<dbReference type="GO" id="GO:0007264">
    <property type="term" value="P:small GTPase-mediated signal transduction"/>
    <property type="evidence" value="ECO:0007669"/>
    <property type="project" value="InterPro"/>
</dbReference>
<dbReference type="AlphaFoldDB" id="A0AA41N8R3"/>
<evidence type="ECO:0000256" key="1">
    <source>
        <dbReference type="ARBA" id="ARBA00004496"/>
    </source>
</evidence>
<comment type="function">
    <text evidence="6">Regulates the GDP/GTP exchange reaction of most RAB proteins by inhibiting the dissociation of GDP from them, and the subsequent binding of GTP.</text>
</comment>
<dbReference type="Pfam" id="PF00996">
    <property type="entry name" value="GDI"/>
    <property type="match status" value="1"/>
</dbReference>
<evidence type="ECO:0000256" key="6">
    <source>
        <dbReference type="RuleBase" id="RU363124"/>
    </source>
</evidence>
<keyword evidence="3 6" id="KW-0963">Cytoplasm</keyword>
<gene>
    <name evidence="7" type="ORF">SUZIE_185270</name>
</gene>
<accession>A0AA41N8R3</accession>
<dbReference type="GO" id="GO:0015031">
    <property type="term" value="P:protein transport"/>
    <property type="evidence" value="ECO:0007669"/>
    <property type="project" value="InterPro"/>
</dbReference>
<dbReference type="GO" id="GO:0016192">
    <property type="term" value="P:vesicle-mediated transport"/>
    <property type="evidence" value="ECO:0007669"/>
    <property type="project" value="TreeGrafter"/>
</dbReference>
<evidence type="ECO:0000256" key="3">
    <source>
        <dbReference type="ARBA" id="ARBA00022490"/>
    </source>
</evidence>
<evidence type="ECO:0000256" key="4">
    <source>
        <dbReference type="ARBA" id="ARBA00023034"/>
    </source>
</evidence>
<dbReference type="EMBL" id="JAATJV010403780">
    <property type="protein sequence ID" value="MBZ3885895.1"/>
    <property type="molecule type" value="Genomic_DNA"/>
</dbReference>
<comment type="caution">
    <text evidence="7">The sequence shown here is derived from an EMBL/GenBank/DDBJ whole genome shotgun (WGS) entry which is preliminary data.</text>
</comment>
<dbReference type="PANTHER" id="PTHR11787">
    <property type="entry name" value="RAB GDP-DISSOCIATION INHIBITOR"/>
    <property type="match status" value="1"/>
</dbReference>
<proteinExistence type="inferred from homology"/>
<dbReference type="Proteomes" id="UP001166674">
    <property type="component" value="Unassembled WGS sequence"/>
</dbReference>
<dbReference type="InterPro" id="IPR018203">
    <property type="entry name" value="GDP_dissociation_inhibitor"/>
</dbReference>
<sequence>MVGVNSEGEVACCKQWICDLSYIPDGARLSQKAGQVIHIICILSHPIKNTNDANSCQIIIPQNQVNRKSDICVCMISYAHNVASQGKYITIASPMVETAESEKEIEPALELLQPIDQKFMAISDLW</sequence>
<keyword evidence="8" id="KW-1185">Reference proteome</keyword>